<organism evidence="2 3">
    <name type="scientific">Nitrosomonas nitrosa</name>
    <dbReference type="NCBI Taxonomy" id="52442"/>
    <lineage>
        <taxon>Bacteria</taxon>
        <taxon>Pseudomonadati</taxon>
        <taxon>Pseudomonadota</taxon>
        <taxon>Betaproteobacteria</taxon>
        <taxon>Nitrosomonadales</taxon>
        <taxon>Nitrosomonadaceae</taxon>
        <taxon>Nitrosomonas</taxon>
    </lineage>
</organism>
<accession>A0A1I4R9C9</accession>
<reference evidence="1" key="2">
    <citation type="submission" date="2021-02" db="EMBL/GenBank/DDBJ databases">
        <authorList>
            <person name="Han P."/>
        </authorList>
    </citation>
    <scope>NUCLEOTIDE SEQUENCE</scope>
    <source>
        <strain evidence="1">Nitrosomonas nitrosa 18-3D</strain>
    </source>
</reference>
<name>A0A1I4R9C9_9PROT</name>
<evidence type="ECO:0000313" key="3">
    <source>
        <dbReference type="Proteomes" id="UP000199561"/>
    </source>
</evidence>
<dbReference type="AlphaFoldDB" id="A0A1I4R9C9"/>
<evidence type="ECO:0000313" key="1">
    <source>
        <dbReference type="EMBL" id="CAE6503114.1"/>
    </source>
</evidence>
<sequence>MQVKIKALLSSIQDAYMNPTDLIGLTVLMERTSGRPEILIGLIDGPVSKENC</sequence>
<dbReference type="EMBL" id="CAJNAP010000012">
    <property type="protein sequence ID" value="CAE6503114.1"/>
    <property type="molecule type" value="Genomic_DNA"/>
</dbReference>
<evidence type="ECO:0000313" key="2">
    <source>
        <dbReference type="EMBL" id="SFM48819.1"/>
    </source>
</evidence>
<proteinExistence type="predicted"/>
<dbReference type="STRING" id="52442.SAMN05421880_11817"/>
<dbReference type="Proteomes" id="UP000601736">
    <property type="component" value="Unassembled WGS sequence"/>
</dbReference>
<dbReference type="EMBL" id="FOUF01000018">
    <property type="protein sequence ID" value="SFM48819.1"/>
    <property type="molecule type" value="Genomic_DNA"/>
</dbReference>
<dbReference type="Proteomes" id="UP000199561">
    <property type="component" value="Unassembled WGS sequence"/>
</dbReference>
<protein>
    <submittedName>
        <fullName evidence="2">Uncharacterized protein</fullName>
    </submittedName>
</protein>
<keyword evidence="3" id="KW-1185">Reference proteome</keyword>
<gene>
    <name evidence="1" type="ORF">NMYAN_20315</name>
    <name evidence="2" type="ORF">SAMN05421880_11817</name>
</gene>
<reference evidence="2 3" key="1">
    <citation type="submission" date="2016-10" db="EMBL/GenBank/DDBJ databases">
        <authorList>
            <person name="de Groot N.N."/>
        </authorList>
    </citation>
    <scope>NUCLEOTIDE SEQUENCE [LARGE SCALE GENOMIC DNA]</scope>
    <source>
        <strain evidence="2 3">Nm146</strain>
    </source>
</reference>